<dbReference type="NCBIfam" id="NF005594">
    <property type="entry name" value="PRK07326.1"/>
    <property type="match status" value="1"/>
</dbReference>
<dbReference type="EMBL" id="CP013910">
    <property type="protein sequence ID" value="ALW89523.1"/>
    <property type="molecule type" value="Genomic_DNA"/>
</dbReference>
<dbReference type="InterPro" id="IPR002347">
    <property type="entry name" value="SDR_fam"/>
</dbReference>
<comment type="similarity">
    <text evidence="1 3">Belongs to the short-chain dehydrogenases/reductases (SDR) family.</text>
</comment>
<dbReference type="PRINTS" id="PR00081">
    <property type="entry name" value="GDHRDH"/>
</dbReference>
<organism evidence="5 6">
    <name type="scientific">Deinococcus actinosclerus</name>
    <dbReference type="NCBI Taxonomy" id="1768108"/>
    <lineage>
        <taxon>Bacteria</taxon>
        <taxon>Thermotogati</taxon>
        <taxon>Deinococcota</taxon>
        <taxon>Deinococci</taxon>
        <taxon>Deinococcales</taxon>
        <taxon>Deinococcaceae</taxon>
        <taxon>Deinococcus</taxon>
    </lineage>
</organism>
<evidence type="ECO:0000313" key="6">
    <source>
        <dbReference type="Proteomes" id="UP000060071"/>
    </source>
</evidence>
<name>A0ABM5X6Y4_9DEIO</name>
<dbReference type="SMART" id="SM00822">
    <property type="entry name" value="PKS_KR"/>
    <property type="match status" value="1"/>
</dbReference>
<keyword evidence="6" id="KW-1185">Reference proteome</keyword>
<sequence>MTQTTQKSAFITGASKGIGHAVAQALIADGYAVTITSRKADEIEQVAADLGAGARGVACDVKDPQAVQAAVDAHVQAFGGLDVLFVNAGVGHFGNVADLSIEQWQDVIDTNLSGAFYTVKAAIPALSERGGYIFTLSSLAGKNPLPGGGAYNASKFGLNGLSEVLNLDLRDRGIKVTQIMPGSVATHFNGHTPDQDKDAWKIQPEDLAQLTVDLLHMPERTLPSRVEVRPSRPPKK</sequence>
<proteinExistence type="inferred from homology"/>
<feature type="domain" description="Ketoreductase" evidence="4">
    <location>
        <begin position="7"/>
        <end position="187"/>
    </location>
</feature>
<dbReference type="InterPro" id="IPR057326">
    <property type="entry name" value="KR_dom"/>
</dbReference>
<dbReference type="Proteomes" id="UP000060071">
    <property type="component" value="Chromosome"/>
</dbReference>
<dbReference type="PRINTS" id="PR00080">
    <property type="entry name" value="SDRFAMILY"/>
</dbReference>
<dbReference type="Gene3D" id="3.40.50.720">
    <property type="entry name" value="NAD(P)-binding Rossmann-like Domain"/>
    <property type="match status" value="1"/>
</dbReference>
<dbReference type="Pfam" id="PF00106">
    <property type="entry name" value="adh_short"/>
    <property type="match status" value="1"/>
</dbReference>
<accession>A0ABM5X6Y4</accession>
<dbReference type="RefSeq" id="WP_062158931.1">
    <property type="nucleotide sequence ID" value="NZ_CP013910.1"/>
</dbReference>
<dbReference type="InterPro" id="IPR036291">
    <property type="entry name" value="NAD(P)-bd_dom_sf"/>
</dbReference>
<dbReference type="PANTHER" id="PTHR44196:SF1">
    <property type="entry name" value="DEHYDROGENASE_REDUCTASE SDR FAMILY MEMBER 7B"/>
    <property type="match status" value="1"/>
</dbReference>
<evidence type="ECO:0000256" key="2">
    <source>
        <dbReference type="ARBA" id="ARBA00023002"/>
    </source>
</evidence>
<evidence type="ECO:0000259" key="4">
    <source>
        <dbReference type="SMART" id="SM00822"/>
    </source>
</evidence>
<keyword evidence="2" id="KW-0560">Oxidoreductase</keyword>
<dbReference type="PANTHER" id="PTHR44196">
    <property type="entry name" value="DEHYDROGENASE/REDUCTASE SDR FAMILY MEMBER 7B"/>
    <property type="match status" value="1"/>
</dbReference>
<reference evidence="5 6" key="1">
    <citation type="submission" date="2015-12" db="EMBL/GenBank/DDBJ databases">
        <authorList>
            <person name="Kim M.K."/>
            <person name="Srinivasan S."/>
            <person name="Lee J.-J."/>
            <person name="Kim K."/>
        </authorList>
    </citation>
    <scope>NUCLEOTIDE SEQUENCE [LARGE SCALE GENOMIC DNA]</scope>
    <source>
        <strain evidence="5 6">BM2</strain>
    </source>
</reference>
<dbReference type="CDD" id="cd08929">
    <property type="entry name" value="SDR_c4"/>
    <property type="match status" value="1"/>
</dbReference>
<evidence type="ECO:0000256" key="3">
    <source>
        <dbReference type="RuleBase" id="RU000363"/>
    </source>
</evidence>
<dbReference type="SUPFAM" id="SSF51735">
    <property type="entry name" value="NAD(P)-binding Rossmann-fold domains"/>
    <property type="match status" value="1"/>
</dbReference>
<evidence type="ECO:0000256" key="1">
    <source>
        <dbReference type="ARBA" id="ARBA00006484"/>
    </source>
</evidence>
<evidence type="ECO:0000313" key="5">
    <source>
        <dbReference type="EMBL" id="ALW89523.1"/>
    </source>
</evidence>
<gene>
    <name evidence="5" type="ORF">AUC44_11970</name>
</gene>
<protein>
    <submittedName>
        <fullName evidence="5">Short-chain dehydrogenase</fullName>
    </submittedName>
</protein>